<dbReference type="InterPro" id="IPR050624">
    <property type="entry name" value="HTH-type_Tx_Regulator"/>
</dbReference>
<accession>D4XQ87</accession>
<dbReference type="InterPro" id="IPR039536">
    <property type="entry name" value="TetR_C_Proteobacteria"/>
</dbReference>
<dbReference type="PRINTS" id="PR00455">
    <property type="entry name" value="HTHTETR"/>
</dbReference>
<dbReference type="Pfam" id="PF14246">
    <property type="entry name" value="TetR_C_7"/>
    <property type="match status" value="1"/>
</dbReference>
<feature type="domain" description="HTH tetR-type" evidence="5">
    <location>
        <begin position="35"/>
        <end position="95"/>
    </location>
</feature>
<keyword evidence="2 4" id="KW-0238">DNA-binding</keyword>
<gene>
    <name evidence="6" type="ORF">HMP0015_1879</name>
</gene>
<dbReference type="Gene3D" id="1.10.10.60">
    <property type="entry name" value="Homeodomain-like"/>
    <property type="match status" value="1"/>
</dbReference>
<evidence type="ECO:0000256" key="3">
    <source>
        <dbReference type="ARBA" id="ARBA00023163"/>
    </source>
</evidence>
<evidence type="ECO:0000256" key="1">
    <source>
        <dbReference type="ARBA" id="ARBA00023015"/>
    </source>
</evidence>
<dbReference type="PROSITE" id="PS50977">
    <property type="entry name" value="HTH_TETR_2"/>
    <property type="match status" value="1"/>
</dbReference>
<comment type="caution">
    <text evidence="6">The sequence shown here is derived from an EMBL/GenBank/DDBJ whole genome shotgun (WGS) entry which is preliminary data.</text>
</comment>
<dbReference type="FunFam" id="1.10.10.60:FF:000141">
    <property type="entry name" value="TetR family transcriptional regulator"/>
    <property type="match status" value="1"/>
</dbReference>
<proteinExistence type="predicted"/>
<evidence type="ECO:0000313" key="6">
    <source>
        <dbReference type="EMBL" id="EFF82667.1"/>
    </source>
</evidence>
<protein>
    <submittedName>
        <fullName evidence="6">Transcriptional regulator, TetR family</fullName>
    </submittedName>
</protein>
<dbReference type="SUPFAM" id="SSF46689">
    <property type="entry name" value="Homeodomain-like"/>
    <property type="match status" value="1"/>
</dbReference>
<name>D4XQ87_ACIHA</name>
<evidence type="ECO:0000313" key="7">
    <source>
        <dbReference type="Proteomes" id="UP000003085"/>
    </source>
</evidence>
<dbReference type="Pfam" id="PF00440">
    <property type="entry name" value="TetR_N"/>
    <property type="match status" value="1"/>
</dbReference>
<keyword evidence="1" id="KW-0805">Transcription regulation</keyword>
<evidence type="ECO:0000259" key="5">
    <source>
        <dbReference type="PROSITE" id="PS50977"/>
    </source>
</evidence>
<dbReference type="HOGENOM" id="CLU_069356_27_1_6"/>
<sequence>MVFAIIIATPPSIVPNTMADICYPNCEQPQTRRGQERRLALLLCATDLFLEKGYDDVSLDDIVSHAGGSKASIYKYFGNKEGLFTAICDYRREVFFNGVCLPYSPDCVSLNHYLTQTLQRFYHHIIKPENIAFMRMFTEQTQKDAQLANYFYDKCAVNVQNTIACALHQSHLKNEIICTQPHYSATMYFGILRDVEWRILMGLKIPENDLEIFDYIQYSVDLFLKAHQKV</sequence>
<dbReference type="PANTHER" id="PTHR43479:SF11">
    <property type="entry name" value="ACREF_ENVCD OPERON REPRESSOR-RELATED"/>
    <property type="match status" value="1"/>
</dbReference>
<dbReference type="InterPro" id="IPR001647">
    <property type="entry name" value="HTH_TetR"/>
</dbReference>
<dbReference type="GO" id="GO:0003677">
    <property type="term" value="F:DNA binding"/>
    <property type="evidence" value="ECO:0007669"/>
    <property type="project" value="UniProtKB-UniRule"/>
</dbReference>
<dbReference type="Gene3D" id="1.10.357.10">
    <property type="entry name" value="Tetracycline Repressor, domain 2"/>
    <property type="match status" value="1"/>
</dbReference>
<evidence type="ECO:0000256" key="4">
    <source>
        <dbReference type="PROSITE-ProRule" id="PRU00335"/>
    </source>
</evidence>
<feature type="DNA-binding region" description="H-T-H motif" evidence="4">
    <location>
        <begin position="58"/>
        <end position="77"/>
    </location>
</feature>
<dbReference type="InterPro" id="IPR009057">
    <property type="entry name" value="Homeodomain-like_sf"/>
</dbReference>
<dbReference type="PANTHER" id="PTHR43479">
    <property type="entry name" value="ACREF/ENVCD OPERON REPRESSOR-RELATED"/>
    <property type="match status" value="1"/>
</dbReference>
<dbReference type="Proteomes" id="UP000003085">
    <property type="component" value="Unassembled WGS sequence"/>
</dbReference>
<dbReference type="EMBL" id="ADMT01000167">
    <property type="protein sequence ID" value="EFF82667.1"/>
    <property type="molecule type" value="Genomic_DNA"/>
</dbReference>
<organism evidence="6 7">
    <name type="scientific">Acinetobacter haemolyticus ATCC 19194</name>
    <dbReference type="NCBI Taxonomy" id="707232"/>
    <lineage>
        <taxon>Bacteria</taxon>
        <taxon>Pseudomonadati</taxon>
        <taxon>Pseudomonadota</taxon>
        <taxon>Gammaproteobacteria</taxon>
        <taxon>Moraxellales</taxon>
        <taxon>Moraxellaceae</taxon>
        <taxon>Acinetobacter</taxon>
    </lineage>
</organism>
<evidence type="ECO:0000256" key="2">
    <source>
        <dbReference type="ARBA" id="ARBA00023125"/>
    </source>
</evidence>
<keyword evidence="3" id="KW-0804">Transcription</keyword>
<dbReference type="AlphaFoldDB" id="D4XQ87"/>
<reference evidence="7" key="1">
    <citation type="submission" date="2010-03" db="EMBL/GenBank/DDBJ databases">
        <title>Complete sequence of Mobiluncus curtisii ATCC 43063.</title>
        <authorList>
            <person name="Muzny D."/>
            <person name="Qin X."/>
            <person name="Deng J."/>
            <person name="Jiang H."/>
            <person name="Liu Y."/>
            <person name="Qu J."/>
            <person name="Song X.-Z."/>
            <person name="Zhang L."/>
            <person name="Thornton R."/>
            <person name="Coyle M."/>
            <person name="Francisco L."/>
            <person name="Jackson L."/>
            <person name="Javaid M."/>
            <person name="Korchina V."/>
            <person name="Kovar C."/>
            <person name="Mata R."/>
            <person name="Mathew T."/>
            <person name="Ngo R."/>
            <person name="Nguyen L."/>
            <person name="Nguyen N."/>
            <person name="Okwuonu G."/>
            <person name="Ongeri F."/>
            <person name="Pham C."/>
            <person name="Simmons D."/>
            <person name="Wilczek-Boney K."/>
            <person name="Hale W."/>
            <person name="Jakkamsetti A."/>
            <person name="Pham P."/>
            <person name="Ruth R."/>
            <person name="San Lucas F."/>
            <person name="Warren J."/>
            <person name="Zhang J."/>
            <person name="Zhao Z."/>
            <person name="Zhou C."/>
            <person name="Zhu D."/>
            <person name="Lee S."/>
            <person name="Bess C."/>
            <person name="Blankenburg K."/>
            <person name="Forbes L."/>
            <person name="Fu Q."/>
            <person name="Gubbala S."/>
            <person name="Hirani K."/>
            <person name="Jayaseelan J.C."/>
            <person name="Lara F."/>
            <person name="Munidasa M."/>
            <person name="Palculict T."/>
            <person name="Patil S."/>
            <person name="Pu L.-L."/>
            <person name="Saada N."/>
            <person name="Tang L."/>
            <person name="Weissenberger G."/>
            <person name="Zhu Y."/>
            <person name="Hemphill L."/>
            <person name="Shang Y."/>
            <person name="Youmans B."/>
            <person name="Ayvaz T."/>
            <person name="Ross M."/>
            <person name="Santibanez J."/>
            <person name="Aqrawi P."/>
            <person name="Gross S."/>
            <person name="Joshi V."/>
            <person name="Fowler G."/>
            <person name="Nazareth L."/>
            <person name="Reid J."/>
            <person name="Worley K."/>
            <person name="Petrosino J."/>
            <person name="Highlander S."/>
            <person name="Gibbs R."/>
            <person name="Gibbs R."/>
        </authorList>
    </citation>
    <scope>NUCLEOTIDE SEQUENCE [LARGE SCALE GENOMIC DNA]</scope>
    <source>
        <strain evidence="7">ATCC 19194</strain>
    </source>
</reference>